<dbReference type="Gene3D" id="3.40.50.720">
    <property type="entry name" value="NAD(P)-binding Rossmann-like Domain"/>
    <property type="match status" value="1"/>
</dbReference>
<gene>
    <name evidence="6" type="ORF">LUZ63_016937</name>
</gene>
<evidence type="ECO:0000313" key="7">
    <source>
        <dbReference type="Proteomes" id="UP001151287"/>
    </source>
</evidence>
<dbReference type="AlphaFoldDB" id="A0A9Q0C1J3"/>
<evidence type="ECO:0000256" key="4">
    <source>
        <dbReference type="RuleBase" id="RU000363"/>
    </source>
</evidence>
<protein>
    <submittedName>
        <fullName evidence="6">Uncharacterized protein</fullName>
    </submittedName>
</protein>
<dbReference type="Pfam" id="PF00106">
    <property type="entry name" value="adh_short"/>
    <property type="match status" value="1"/>
</dbReference>
<dbReference type="SUPFAM" id="SSF51735">
    <property type="entry name" value="NAD(P)-binding Rossmann-fold domains"/>
    <property type="match status" value="1"/>
</dbReference>
<organism evidence="6 7">
    <name type="scientific">Rhynchospora breviuscula</name>
    <dbReference type="NCBI Taxonomy" id="2022672"/>
    <lineage>
        <taxon>Eukaryota</taxon>
        <taxon>Viridiplantae</taxon>
        <taxon>Streptophyta</taxon>
        <taxon>Embryophyta</taxon>
        <taxon>Tracheophyta</taxon>
        <taxon>Spermatophyta</taxon>
        <taxon>Magnoliopsida</taxon>
        <taxon>Liliopsida</taxon>
        <taxon>Poales</taxon>
        <taxon>Cyperaceae</taxon>
        <taxon>Cyperoideae</taxon>
        <taxon>Rhynchosporeae</taxon>
        <taxon>Rhynchospora</taxon>
    </lineage>
</organism>
<comment type="subcellular location">
    <subcellularLocation>
        <location evidence="1">Membrane</location>
        <topology evidence="1">Single-pass type II membrane protein</topology>
    </subcellularLocation>
</comment>
<dbReference type="PRINTS" id="PR00080">
    <property type="entry name" value="SDRFAMILY"/>
</dbReference>
<dbReference type="InterPro" id="IPR002347">
    <property type="entry name" value="SDR_fam"/>
</dbReference>
<reference evidence="6" key="1">
    <citation type="journal article" date="2022" name="Cell">
        <title>Repeat-based holocentromeres influence genome architecture and karyotype evolution.</title>
        <authorList>
            <person name="Hofstatter P.G."/>
            <person name="Thangavel G."/>
            <person name="Lux T."/>
            <person name="Neumann P."/>
            <person name="Vondrak T."/>
            <person name="Novak P."/>
            <person name="Zhang M."/>
            <person name="Costa L."/>
            <person name="Castellani M."/>
            <person name="Scott A."/>
            <person name="Toegelov H."/>
            <person name="Fuchs J."/>
            <person name="Mata-Sucre Y."/>
            <person name="Dias Y."/>
            <person name="Vanzela A.L.L."/>
            <person name="Huettel B."/>
            <person name="Almeida C.C.S."/>
            <person name="Simkova H."/>
            <person name="Souza G."/>
            <person name="Pedrosa-Harand A."/>
            <person name="Macas J."/>
            <person name="Mayer K.F.X."/>
            <person name="Houben A."/>
            <person name="Marques A."/>
        </authorList>
    </citation>
    <scope>NUCLEOTIDE SEQUENCE</scope>
    <source>
        <strain evidence="6">RhyBre1mFocal</strain>
    </source>
</reference>
<keyword evidence="3" id="KW-0560">Oxidoreductase</keyword>
<dbReference type="GO" id="GO:0016020">
    <property type="term" value="C:membrane"/>
    <property type="evidence" value="ECO:0007669"/>
    <property type="project" value="UniProtKB-SubCell"/>
</dbReference>
<evidence type="ECO:0000313" key="6">
    <source>
        <dbReference type="EMBL" id="KAJ1685547.1"/>
    </source>
</evidence>
<feature type="transmembrane region" description="Helical" evidence="5">
    <location>
        <begin position="6"/>
        <end position="30"/>
    </location>
</feature>
<comment type="caution">
    <text evidence="6">The sequence shown here is derived from an EMBL/GenBank/DDBJ whole genome shotgun (WGS) entry which is preliminary data.</text>
</comment>
<accession>A0A9Q0C1J3</accession>
<dbReference type="NCBIfam" id="NF004825">
    <property type="entry name" value="PRK06181.1"/>
    <property type="match status" value="1"/>
</dbReference>
<keyword evidence="5" id="KW-0472">Membrane</keyword>
<comment type="similarity">
    <text evidence="2 4">Belongs to the short-chain dehydrogenases/reductases (SDR) family.</text>
</comment>
<dbReference type="EMBL" id="JAMQYH010000005">
    <property type="protein sequence ID" value="KAJ1685547.1"/>
    <property type="molecule type" value="Genomic_DNA"/>
</dbReference>
<sequence>MDIITTLMNLIGAPTLFMTLLFMLPPFYFFKFSFSILSWLFPEDVTNKVVLITGASSGIGEQLAYEYAKRGAALSLVARREASLREVAEHAREIGAPEVLIIPGDVSKQEDSRRFVEATVDHYGRLDHLVNNAGISMACAFEEVPDVASLSPIVDVNFWGSVFPTHSAIPYLRRSRGKILVTASGSGWNPHPRMSFYSAANAAVINFFETLRIELGDVIGITIATPGWVETELTKGKVMSKHGDIEVDQETRDAQIGLMPVIYAENCAKTIVDAVCRGDRYLTIPTWFKVLYLWRVFAPEVPEWCYRMMYMTRPGQPATEALGKKMVDATGAKDVLYPSSLHTSEIKKD</sequence>
<keyword evidence="5" id="KW-1133">Transmembrane helix</keyword>
<dbReference type="GO" id="GO:0005829">
    <property type="term" value="C:cytosol"/>
    <property type="evidence" value="ECO:0007669"/>
    <property type="project" value="TreeGrafter"/>
</dbReference>
<dbReference type="PANTHER" id="PTHR43391:SF91">
    <property type="entry name" value="OS04G0390700 PROTEIN"/>
    <property type="match status" value="1"/>
</dbReference>
<evidence type="ECO:0000256" key="3">
    <source>
        <dbReference type="ARBA" id="ARBA00023002"/>
    </source>
</evidence>
<dbReference type="Proteomes" id="UP001151287">
    <property type="component" value="Unassembled WGS sequence"/>
</dbReference>
<dbReference type="PANTHER" id="PTHR43391">
    <property type="entry name" value="RETINOL DEHYDROGENASE-RELATED"/>
    <property type="match status" value="1"/>
</dbReference>
<keyword evidence="7" id="KW-1185">Reference proteome</keyword>
<dbReference type="OrthoDB" id="47007at2759"/>
<proteinExistence type="inferred from homology"/>
<dbReference type="PRINTS" id="PR00081">
    <property type="entry name" value="GDHRDH"/>
</dbReference>
<keyword evidence="5" id="KW-0812">Transmembrane</keyword>
<evidence type="ECO:0000256" key="2">
    <source>
        <dbReference type="ARBA" id="ARBA00006484"/>
    </source>
</evidence>
<evidence type="ECO:0000256" key="1">
    <source>
        <dbReference type="ARBA" id="ARBA00004606"/>
    </source>
</evidence>
<dbReference type="GO" id="GO:0016491">
    <property type="term" value="F:oxidoreductase activity"/>
    <property type="evidence" value="ECO:0007669"/>
    <property type="project" value="UniProtKB-KW"/>
</dbReference>
<dbReference type="InterPro" id="IPR036291">
    <property type="entry name" value="NAD(P)-bd_dom_sf"/>
</dbReference>
<name>A0A9Q0C1J3_9POAL</name>
<evidence type="ECO:0000256" key="5">
    <source>
        <dbReference type="SAM" id="Phobius"/>
    </source>
</evidence>